<accession>A0AAV7Y1J5</accession>
<dbReference type="AlphaFoldDB" id="A0AAV7Y1J5"/>
<comment type="catalytic activity">
    <reaction evidence="10">
        <text>FAD(in) = FAD(out)</text>
        <dbReference type="Rhea" id="RHEA:76535"/>
        <dbReference type="ChEBI" id="CHEBI:57692"/>
    </reaction>
</comment>
<dbReference type="Pfam" id="PF00153">
    <property type="entry name" value="Mito_carr"/>
    <property type="match status" value="4"/>
</dbReference>
<gene>
    <name evidence="17" type="ORF">ONE63_000452</name>
</gene>
<evidence type="ECO:0000256" key="8">
    <source>
        <dbReference type="ARBA" id="ARBA00023128"/>
    </source>
</evidence>
<evidence type="ECO:0000313" key="17">
    <source>
        <dbReference type="EMBL" id="KAJ1531798.1"/>
    </source>
</evidence>
<comment type="caution">
    <text evidence="17">The sequence shown here is derived from an EMBL/GenBank/DDBJ whole genome shotgun (WGS) entry which is preliminary data.</text>
</comment>
<keyword evidence="5" id="KW-0677">Repeat</keyword>
<keyword evidence="7 16" id="KW-1133">Transmembrane helix</keyword>
<feature type="repeat" description="Solcar" evidence="14">
    <location>
        <begin position="129"/>
        <end position="216"/>
    </location>
</feature>
<feature type="repeat" description="Solcar" evidence="14">
    <location>
        <begin position="32"/>
        <end position="119"/>
    </location>
</feature>
<evidence type="ECO:0000256" key="11">
    <source>
        <dbReference type="ARBA" id="ARBA00058619"/>
    </source>
</evidence>
<dbReference type="FunFam" id="1.50.40.10:FF:000025">
    <property type="entry name" value="mitochondrial folate transporter/carrier"/>
    <property type="match status" value="1"/>
</dbReference>
<reference evidence="17" key="1">
    <citation type="submission" date="2022-12" db="EMBL/GenBank/DDBJ databases">
        <title>Chromosome-level genome assembly of the bean flower thrips Megalurothrips usitatus.</title>
        <authorList>
            <person name="Ma L."/>
            <person name="Liu Q."/>
            <person name="Li H."/>
            <person name="Cai W."/>
        </authorList>
    </citation>
    <scope>NUCLEOTIDE SEQUENCE</scope>
    <source>
        <strain evidence="17">Cailab_2022a</strain>
    </source>
</reference>
<dbReference type="InterPro" id="IPR002067">
    <property type="entry name" value="MCP"/>
</dbReference>
<evidence type="ECO:0000256" key="16">
    <source>
        <dbReference type="SAM" id="Phobius"/>
    </source>
</evidence>
<keyword evidence="4 14" id="KW-0812">Transmembrane</keyword>
<evidence type="ECO:0000256" key="9">
    <source>
        <dbReference type="ARBA" id="ARBA00023136"/>
    </source>
</evidence>
<keyword evidence="18" id="KW-1185">Reference proteome</keyword>
<evidence type="ECO:0000256" key="14">
    <source>
        <dbReference type="PROSITE-ProRule" id="PRU00282"/>
    </source>
</evidence>
<evidence type="ECO:0000256" key="5">
    <source>
        <dbReference type="ARBA" id="ARBA00022737"/>
    </source>
</evidence>
<dbReference type="GO" id="GO:0015711">
    <property type="term" value="P:organic anion transport"/>
    <property type="evidence" value="ECO:0007669"/>
    <property type="project" value="UniProtKB-ARBA"/>
</dbReference>
<comment type="subcellular location">
    <subcellularLocation>
        <location evidence="1">Mitochondrion inner membrane</location>
        <topology evidence="1">Multi-pass membrane protein</topology>
    </subcellularLocation>
</comment>
<dbReference type="PRINTS" id="PR00926">
    <property type="entry name" value="MITOCARRIER"/>
</dbReference>
<keyword evidence="6" id="KW-0999">Mitochondrion inner membrane</keyword>
<protein>
    <recommendedName>
        <fullName evidence="12">Solute carrier family 25 member 32</fullName>
    </recommendedName>
    <alternativeName>
        <fullName evidence="13">Mitochondrial FAD transporter</fullName>
    </alternativeName>
</protein>
<dbReference type="InterPro" id="IPR018108">
    <property type="entry name" value="MCP_transmembrane"/>
</dbReference>
<keyword evidence="3 15" id="KW-0813">Transport</keyword>
<evidence type="ECO:0000256" key="13">
    <source>
        <dbReference type="ARBA" id="ARBA00079992"/>
    </source>
</evidence>
<evidence type="ECO:0000256" key="6">
    <source>
        <dbReference type="ARBA" id="ARBA00022792"/>
    </source>
</evidence>
<evidence type="ECO:0000256" key="2">
    <source>
        <dbReference type="ARBA" id="ARBA00006375"/>
    </source>
</evidence>
<dbReference type="PROSITE" id="PS50920">
    <property type="entry name" value="SOLCAR"/>
    <property type="match status" value="3"/>
</dbReference>
<evidence type="ECO:0000256" key="10">
    <source>
        <dbReference type="ARBA" id="ARBA00050907"/>
    </source>
</evidence>
<evidence type="ECO:0000256" key="1">
    <source>
        <dbReference type="ARBA" id="ARBA00004448"/>
    </source>
</evidence>
<feature type="transmembrane region" description="Helical" evidence="16">
    <location>
        <begin position="285"/>
        <end position="307"/>
    </location>
</feature>
<feature type="transmembrane region" description="Helical" evidence="16">
    <location>
        <begin position="91"/>
        <end position="113"/>
    </location>
</feature>
<keyword evidence="8" id="KW-0496">Mitochondrion</keyword>
<dbReference type="SUPFAM" id="SSF103506">
    <property type="entry name" value="Mitochondrial carrier"/>
    <property type="match status" value="2"/>
</dbReference>
<dbReference type="EMBL" id="JAPTSV010000001">
    <property type="protein sequence ID" value="KAJ1531798.1"/>
    <property type="molecule type" value="Genomic_DNA"/>
</dbReference>
<dbReference type="Gene3D" id="1.50.40.10">
    <property type="entry name" value="Mitochondrial carrier domain"/>
    <property type="match status" value="3"/>
</dbReference>
<evidence type="ECO:0000256" key="12">
    <source>
        <dbReference type="ARBA" id="ARBA00070508"/>
    </source>
</evidence>
<dbReference type="GO" id="GO:0015215">
    <property type="term" value="F:nucleotide transmembrane transporter activity"/>
    <property type="evidence" value="ECO:0007669"/>
    <property type="project" value="UniProtKB-ARBA"/>
</dbReference>
<dbReference type="Proteomes" id="UP001075354">
    <property type="component" value="Chromosome 1"/>
</dbReference>
<name>A0AAV7Y1J5_9NEOP</name>
<sequence length="357" mass="39760">MSQRSLTKEEDMAGGKGGSAAGTKGVFSHMKYEHLVAGVSGGVTSSVVLHPLDLIKVRFAVNDGRTTTVPQYHSIRNALVTIYRQEGIRGLYRGVVPNVWGSGTAWGLYFLFYNTTKTWIQEGDPNMQLNWPMHMAAAAEAGILTLFLTNPLWVVKTRLCTQYGNEKPLYNGMVDCFAKIYKAEGVPGMYKGLVPGLIGVSHGAIQFMVYEEMKNWYNNYRGTALSTRMSTSEYLFFAAASKLVAASITYPYQVIRARLQDHHHSYAGTMDCVSKTWRYEGMRGFYKGVGPYFLHVVPNICLVFQGYEFEGPLGFYKGLGASLTRVVPATMITFVVFENVSGYLISRPISNRDQSRS</sequence>
<proteinExistence type="inferred from homology"/>
<dbReference type="GO" id="GO:0005743">
    <property type="term" value="C:mitochondrial inner membrane"/>
    <property type="evidence" value="ECO:0007669"/>
    <property type="project" value="UniProtKB-SubCell"/>
</dbReference>
<keyword evidence="9 14" id="KW-0472">Membrane</keyword>
<dbReference type="InterPro" id="IPR044712">
    <property type="entry name" value="SLC25A32-like"/>
</dbReference>
<comment type="similarity">
    <text evidence="2 15">Belongs to the mitochondrial carrier (TC 2.A.29) family.</text>
</comment>
<evidence type="ECO:0000256" key="3">
    <source>
        <dbReference type="ARBA" id="ARBA00022448"/>
    </source>
</evidence>
<dbReference type="PANTHER" id="PTHR45683">
    <property type="entry name" value="MITOCHONDRIAL NICOTINAMIDE ADENINE DINUCLEOTIDE TRANSPORTER 1-RELATED-RELATED"/>
    <property type="match status" value="1"/>
</dbReference>
<organism evidence="17 18">
    <name type="scientific">Megalurothrips usitatus</name>
    <name type="common">bean blossom thrips</name>
    <dbReference type="NCBI Taxonomy" id="439358"/>
    <lineage>
        <taxon>Eukaryota</taxon>
        <taxon>Metazoa</taxon>
        <taxon>Ecdysozoa</taxon>
        <taxon>Arthropoda</taxon>
        <taxon>Hexapoda</taxon>
        <taxon>Insecta</taxon>
        <taxon>Pterygota</taxon>
        <taxon>Neoptera</taxon>
        <taxon>Paraneoptera</taxon>
        <taxon>Thysanoptera</taxon>
        <taxon>Terebrantia</taxon>
        <taxon>Thripoidea</taxon>
        <taxon>Thripidae</taxon>
        <taxon>Megalurothrips</taxon>
    </lineage>
</organism>
<feature type="transmembrane region" description="Helical" evidence="16">
    <location>
        <begin position="133"/>
        <end position="155"/>
    </location>
</feature>
<feature type="transmembrane region" description="Helical" evidence="16">
    <location>
        <begin position="327"/>
        <end position="346"/>
    </location>
</feature>
<dbReference type="InterPro" id="IPR023395">
    <property type="entry name" value="MCP_dom_sf"/>
</dbReference>
<evidence type="ECO:0000256" key="7">
    <source>
        <dbReference type="ARBA" id="ARBA00022989"/>
    </source>
</evidence>
<evidence type="ECO:0000256" key="4">
    <source>
        <dbReference type="ARBA" id="ARBA00022692"/>
    </source>
</evidence>
<evidence type="ECO:0000256" key="15">
    <source>
        <dbReference type="RuleBase" id="RU000488"/>
    </source>
</evidence>
<feature type="repeat" description="Solcar" evidence="14">
    <location>
        <begin position="233"/>
        <end position="313"/>
    </location>
</feature>
<evidence type="ECO:0000313" key="18">
    <source>
        <dbReference type="Proteomes" id="UP001075354"/>
    </source>
</evidence>
<comment type="function">
    <text evidence="11">Facilitates flavin adenine dinucleotide (FAD) translocation across the mitochondrial inner membrane into the mitochondrial matrix where it acts as a redox cofactor to assist flavoenzyme activities in fundamental metabolic processes including fatty acid beta-oxidation, amino acid and choline metabolism as well as mitochondrial electron transportation. In particular, provides FAD to DLD dehydrogenase of the glycine cleavage system, part of mitochondrial one-carbon metabolic pathway involved in neural tube closure in early embryogenesis.</text>
</comment>